<sequence length="346" mass="38094">MKYRLYAFFFLLCILSSCGTEKSQDPIAETRFALGTTCTITVFRKADAHHIQEAFDAVHRVESLMSVNLDDSEISVLNDHAGRDPLQFSDDTFFLLSKAKEYAQLSGGAFDPTVGPLVSLWGIGSDEARLPERSEILDALALIDYHNLVLNSEHRTAELLKKGMAVDLGAIAKGYAADAAAQVLKDDEVPYAIINFGGNVFAMGQRYGDGPWKIGIQDPDAERGNYIAIARVEDSAVVTSGKYERFFIQDGVRYHHILSTVDGYPIENGIASVTVVARDSTLADAFSTMLFALGPEKGLRLARETPFLQAVFVMEDKSVLTSSDPDGWLTIEDSRYHFVQDSEVTE</sequence>
<comment type="function">
    <text evidence="12">Flavin transferase that catalyzes the transfer of the FMN moiety of FAD and its covalent binding to the hydroxyl group of a threonine residue in a target flavoprotein.</text>
</comment>
<protein>
    <recommendedName>
        <fullName evidence="2 10">FAD:protein FMN transferase</fullName>
        <ecNumber evidence="1 10">2.7.1.180</ecNumber>
    </recommendedName>
    <alternativeName>
        <fullName evidence="8 10">Flavin transferase</fullName>
    </alternativeName>
</protein>
<dbReference type="EMBL" id="CP002116">
    <property type="protein sequence ID" value="ADK80726.1"/>
    <property type="molecule type" value="Genomic_DNA"/>
</dbReference>
<evidence type="ECO:0000256" key="11">
    <source>
        <dbReference type="PIRSR" id="PIRSR006268-2"/>
    </source>
</evidence>
<feature type="binding site" evidence="11">
    <location>
        <position position="170"/>
    </location>
    <ligand>
        <name>Mg(2+)</name>
        <dbReference type="ChEBI" id="CHEBI:18420"/>
    </ligand>
</feature>
<name>E1R5W1_SEDSS</name>
<dbReference type="Pfam" id="PF02424">
    <property type="entry name" value="ApbE"/>
    <property type="match status" value="1"/>
</dbReference>
<dbReference type="STRING" id="573413.Spirs_1599"/>
<evidence type="ECO:0000256" key="7">
    <source>
        <dbReference type="ARBA" id="ARBA00022842"/>
    </source>
</evidence>
<keyword evidence="12" id="KW-1003">Cell membrane</keyword>
<dbReference type="GO" id="GO:0005886">
    <property type="term" value="C:plasma membrane"/>
    <property type="evidence" value="ECO:0007669"/>
    <property type="project" value="UniProtKB-SubCell"/>
</dbReference>
<comment type="subcellular location">
    <subcellularLocation>
        <location evidence="12">Cell inner membrane</location>
        <topology evidence="12">Lipid-anchor</topology>
        <orientation evidence="12">Periplasmic side</orientation>
    </subcellularLocation>
</comment>
<dbReference type="PANTHER" id="PTHR30040">
    <property type="entry name" value="THIAMINE BIOSYNTHESIS LIPOPROTEIN APBE"/>
    <property type="match status" value="1"/>
</dbReference>
<dbReference type="InterPro" id="IPR003374">
    <property type="entry name" value="ApbE-like_sf"/>
</dbReference>
<dbReference type="GO" id="GO:0046872">
    <property type="term" value="F:metal ion binding"/>
    <property type="evidence" value="ECO:0007669"/>
    <property type="project" value="UniProtKB-UniRule"/>
</dbReference>
<dbReference type="SUPFAM" id="SSF143631">
    <property type="entry name" value="ApbE-like"/>
    <property type="match status" value="1"/>
</dbReference>
<keyword evidence="12" id="KW-0472">Membrane</keyword>
<evidence type="ECO:0000256" key="5">
    <source>
        <dbReference type="ARBA" id="ARBA00022723"/>
    </source>
</evidence>
<proteinExistence type="inferred from homology"/>
<reference evidence="13 14" key="1">
    <citation type="journal article" date="2010" name="Stand. Genomic Sci.">
        <title>Complete genome sequence of Spirochaeta smaragdinae type strain (SEBR 4228).</title>
        <authorList>
            <person name="Mavromatis K."/>
            <person name="Yasawong M."/>
            <person name="Chertkov O."/>
            <person name="Lapidus A."/>
            <person name="Lucas S."/>
            <person name="Nolan M."/>
            <person name="Del Rio T.G."/>
            <person name="Tice H."/>
            <person name="Cheng J.F."/>
            <person name="Pitluck S."/>
            <person name="Liolios K."/>
            <person name="Ivanova N."/>
            <person name="Tapia R."/>
            <person name="Han C."/>
            <person name="Bruce D."/>
            <person name="Goodwin L."/>
            <person name="Pati A."/>
            <person name="Chen A."/>
            <person name="Palaniappan K."/>
            <person name="Land M."/>
            <person name="Hauser L."/>
            <person name="Chang Y.J."/>
            <person name="Jeffries C.D."/>
            <person name="Detter J.C."/>
            <person name="Rohde M."/>
            <person name="Brambilla E."/>
            <person name="Spring S."/>
            <person name="Goker M."/>
            <person name="Sikorski J."/>
            <person name="Woyke T."/>
            <person name="Bristow J."/>
            <person name="Eisen J.A."/>
            <person name="Markowitz V."/>
            <person name="Hugenholtz P."/>
            <person name="Klenk H.P."/>
            <person name="Kyrpides N.C."/>
        </authorList>
    </citation>
    <scope>NUCLEOTIDE SEQUENCE [LARGE SCALE GENOMIC DNA]</scope>
    <source>
        <strain evidence="14">DSM 11293 / JCM 15392 / SEBR 4228</strain>
    </source>
</reference>
<keyword evidence="5 10" id="KW-0479">Metal-binding</keyword>
<evidence type="ECO:0000313" key="13">
    <source>
        <dbReference type="EMBL" id="ADK80726.1"/>
    </source>
</evidence>
<dbReference type="KEGG" id="ssm:Spirs_1599"/>
<comment type="catalytic activity">
    <reaction evidence="9 10 12">
        <text>L-threonyl-[protein] + FAD = FMN-L-threonyl-[protein] + AMP + H(+)</text>
        <dbReference type="Rhea" id="RHEA:36847"/>
        <dbReference type="Rhea" id="RHEA-COMP:11060"/>
        <dbReference type="Rhea" id="RHEA-COMP:11061"/>
        <dbReference type="ChEBI" id="CHEBI:15378"/>
        <dbReference type="ChEBI" id="CHEBI:30013"/>
        <dbReference type="ChEBI" id="CHEBI:57692"/>
        <dbReference type="ChEBI" id="CHEBI:74257"/>
        <dbReference type="ChEBI" id="CHEBI:456215"/>
        <dbReference type="EC" id="2.7.1.180"/>
    </reaction>
</comment>
<dbReference type="PROSITE" id="PS51257">
    <property type="entry name" value="PROKAR_LIPOPROTEIN"/>
    <property type="match status" value="1"/>
</dbReference>
<keyword evidence="4 10" id="KW-0808">Transferase</keyword>
<comment type="similarity">
    <text evidence="10 12">Belongs to the ApbE family.</text>
</comment>
<dbReference type="HOGENOM" id="CLU_044403_1_0_12"/>
<accession>E1R5W1</accession>
<evidence type="ECO:0000256" key="10">
    <source>
        <dbReference type="PIRNR" id="PIRNR006268"/>
    </source>
</evidence>
<dbReference type="Gene3D" id="3.10.520.10">
    <property type="entry name" value="ApbE-like domains"/>
    <property type="match status" value="1"/>
</dbReference>
<dbReference type="Proteomes" id="UP000002318">
    <property type="component" value="Chromosome"/>
</dbReference>
<comment type="cofactor">
    <cofactor evidence="11">
        <name>Mg(2+)</name>
        <dbReference type="ChEBI" id="CHEBI:18420"/>
    </cofactor>
    <cofactor evidence="11">
        <name>Mn(2+)</name>
        <dbReference type="ChEBI" id="CHEBI:29035"/>
    </cofactor>
    <text evidence="11">Magnesium. Can also use manganese.</text>
</comment>
<dbReference type="EC" id="2.7.1.180" evidence="1 10"/>
<organism evidence="13 14">
    <name type="scientific">Sediminispirochaeta smaragdinae (strain DSM 11293 / JCM 15392 / SEBR 4228)</name>
    <name type="common">Spirochaeta smaragdinae</name>
    <dbReference type="NCBI Taxonomy" id="573413"/>
    <lineage>
        <taxon>Bacteria</taxon>
        <taxon>Pseudomonadati</taxon>
        <taxon>Spirochaetota</taxon>
        <taxon>Spirochaetia</taxon>
        <taxon>Spirochaetales</taxon>
        <taxon>Spirochaetaceae</taxon>
        <taxon>Sediminispirochaeta</taxon>
    </lineage>
</organism>
<keyword evidence="12 13" id="KW-0449">Lipoprotein</keyword>
<evidence type="ECO:0000256" key="9">
    <source>
        <dbReference type="ARBA" id="ARBA00048540"/>
    </source>
</evidence>
<evidence type="ECO:0000256" key="6">
    <source>
        <dbReference type="ARBA" id="ARBA00022827"/>
    </source>
</evidence>
<keyword evidence="7 10" id="KW-0460">Magnesium</keyword>
<dbReference type="InterPro" id="IPR024932">
    <property type="entry name" value="ApbE"/>
</dbReference>
<feature type="signal peptide" evidence="12">
    <location>
        <begin position="1"/>
        <end position="19"/>
    </location>
</feature>
<evidence type="ECO:0000256" key="3">
    <source>
        <dbReference type="ARBA" id="ARBA00022630"/>
    </source>
</evidence>
<evidence type="ECO:0000256" key="8">
    <source>
        <dbReference type="ARBA" id="ARBA00031306"/>
    </source>
</evidence>
<feature type="binding site" evidence="11">
    <location>
        <position position="284"/>
    </location>
    <ligand>
        <name>Mg(2+)</name>
        <dbReference type="ChEBI" id="CHEBI:18420"/>
    </ligand>
</feature>
<gene>
    <name evidence="13" type="ordered locus">Spirs_1599</name>
</gene>
<evidence type="ECO:0000313" key="14">
    <source>
        <dbReference type="Proteomes" id="UP000002318"/>
    </source>
</evidence>
<keyword evidence="12" id="KW-0732">Signal</keyword>
<keyword evidence="3 10" id="KW-0285">Flavoprotein</keyword>
<evidence type="ECO:0000256" key="12">
    <source>
        <dbReference type="RuleBase" id="RU363002"/>
    </source>
</evidence>
<feature type="binding site" evidence="11">
    <location>
        <position position="288"/>
    </location>
    <ligand>
        <name>Mg(2+)</name>
        <dbReference type="ChEBI" id="CHEBI:18420"/>
    </ligand>
</feature>
<evidence type="ECO:0000256" key="2">
    <source>
        <dbReference type="ARBA" id="ARBA00016337"/>
    </source>
</evidence>
<dbReference type="AlphaFoldDB" id="E1R5W1"/>
<dbReference type="PIRSF" id="PIRSF006268">
    <property type="entry name" value="ApbE"/>
    <property type="match status" value="1"/>
</dbReference>
<keyword evidence="12" id="KW-0997">Cell inner membrane</keyword>
<dbReference type="GO" id="GO:0016740">
    <property type="term" value="F:transferase activity"/>
    <property type="evidence" value="ECO:0007669"/>
    <property type="project" value="UniProtKB-UniRule"/>
</dbReference>
<evidence type="ECO:0000256" key="4">
    <source>
        <dbReference type="ARBA" id="ARBA00022679"/>
    </source>
</evidence>
<dbReference type="PANTHER" id="PTHR30040:SF2">
    <property type="entry name" value="FAD:PROTEIN FMN TRANSFERASE"/>
    <property type="match status" value="1"/>
</dbReference>
<keyword evidence="6 10" id="KW-0274">FAD</keyword>
<evidence type="ECO:0000256" key="1">
    <source>
        <dbReference type="ARBA" id="ARBA00011955"/>
    </source>
</evidence>
<keyword evidence="14" id="KW-1185">Reference proteome</keyword>
<feature type="chain" id="PRO_5005968387" description="FAD:protein FMN transferase" evidence="12">
    <location>
        <begin position="20"/>
        <end position="346"/>
    </location>
</feature>
<dbReference type="eggNOG" id="COG1477">
    <property type="taxonomic scope" value="Bacteria"/>
</dbReference>